<evidence type="ECO:0000313" key="2">
    <source>
        <dbReference type="WBParaSite" id="RSKR_0000058500.1"/>
    </source>
</evidence>
<sequence>MDESENLRLQGNKYFAEKKYYNALNAYTESLAKDSNNLLAISNRAQTLINLNSFDLAYVDAQKALSLDEKHAKSQFRLVTALHGMKMHILAEEAAEKFGIKKTSDESFKKDSVVVIVPSAKLEDTQSVHKLEIMQKKPEKNVKGNTIDFTSVPSDLIPNLTKTLATSGVEMQMHYRMLNKNIEDWAKYVIQFTDSSKFVKLTQHFANNTFLDNTINGLKKIALTEGQASFFGDVLIGYSLVLGTSFDMNMMLLDDVTKQNLVDFVDRFGQNRPELLALLSMLGS</sequence>
<organism evidence="1 2">
    <name type="scientific">Rhabditophanes sp. KR3021</name>
    <dbReference type="NCBI Taxonomy" id="114890"/>
    <lineage>
        <taxon>Eukaryota</taxon>
        <taxon>Metazoa</taxon>
        <taxon>Ecdysozoa</taxon>
        <taxon>Nematoda</taxon>
        <taxon>Chromadorea</taxon>
        <taxon>Rhabditida</taxon>
        <taxon>Tylenchina</taxon>
        <taxon>Panagrolaimomorpha</taxon>
        <taxon>Strongyloidoidea</taxon>
        <taxon>Alloionematidae</taxon>
        <taxon>Rhabditophanes</taxon>
    </lineage>
</organism>
<evidence type="ECO:0000313" key="1">
    <source>
        <dbReference type="Proteomes" id="UP000095286"/>
    </source>
</evidence>
<protein>
    <submittedName>
        <fullName evidence="2">TPR_REGION domain-containing protein</fullName>
    </submittedName>
</protein>
<dbReference type="Proteomes" id="UP000095286">
    <property type="component" value="Unplaced"/>
</dbReference>
<reference evidence="2" key="1">
    <citation type="submission" date="2016-11" db="UniProtKB">
        <authorList>
            <consortium name="WormBaseParasite"/>
        </authorList>
    </citation>
    <scope>IDENTIFICATION</scope>
    <source>
        <strain evidence="2">KR3021</strain>
    </source>
</reference>
<name>A0AC35TH21_9BILA</name>
<accession>A0AC35TH21</accession>
<proteinExistence type="predicted"/>
<dbReference type="WBParaSite" id="RSKR_0000058500.1">
    <property type="protein sequence ID" value="RSKR_0000058500.1"/>
    <property type="gene ID" value="RSKR_0000058500"/>
</dbReference>